<dbReference type="InterPro" id="IPR050263">
    <property type="entry name" value="Bact_Fimbrial_Adh_Pro"/>
</dbReference>
<dbReference type="AlphaFoldDB" id="A0A0T9TF73"/>
<feature type="chain" id="PRO_5006697712" evidence="5">
    <location>
        <begin position="25"/>
        <end position="178"/>
    </location>
</feature>
<reference evidence="8" key="2">
    <citation type="submission" date="2015-03" db="EMBL/GenBank/DDBJ databases">
        <authorList>
            <consortium name="Pathogen Informatics"/>
        </authorList>
    </citation>
    <scope>NUCLEOTIDE SEQUENCE [LARGE SCALE GENOMIC DNA]</scope>
    <source>
        <strain evidence="8">IP27925</strain>
    </source>
</reference>
<dbReference type="Pfam" id="PF16970">
    <property type="entry name" value="FimA"/>
    <property type="match status" value="1"/>
</dbReference>
<evidence type="ECO:0000313" key="7">
    <source>
        <dbReference type="EMBL" id="CNK79172.1"/>
    </source>
</evidence>
<proteinExistence type="inferred from homology"/>
<evidence type="ECO:0000313" key="6">
    <source>
        <dbReference type="EMBL" id="AKP32281.1"/>
    </source>
</evidence>
<evidence type="ECO:0000256" key="2">
    <source>
        <dbReference type="ARBA" id="ARBA00006671"/>
    </source>
</evidence>
<dbReference type="PANTHER" id="PTHR33420">
    <property type="entry name" value="FIMBRIAL SUBUNIT ELFA-RELATED"/>
    <property type="match status" value="1"/>
</dbReference>
<dbReference type="EMBL" id="CQEM01000003">
    <property type="protein sequence ID" value="CNK79172.1"/>
    <property type="molecule type" value="Genomic_DNA"/>
</dbReference>
<evidence type="ECO:0000313" key="8">
    <source>
        <dbReference type="Proteomes" id="UP000040088"/>
    </source>
</evidence>
<evidence type="ECO:0000256" key="5">
    <source>
        <dbReference type="SAM" id="SignalP"/>
    </source>
</evidence>
<dbReference type="OrthoDB" id="7030999at2"/>
<feature type="signal peptide" evidence="5">
    <location>
        <begin position="1"/>
        <end position="24"/>
    </location>
</feature>
<gene>
    <name evidence="7" type="primary">fimA_1</name>
    <name evidence="6" type="ORF">ACZ76_01270</name>
    <name evidence="7" type="ORF">ERS008460_00894</name>
</gene>
<evidence type="ECO:0000256" key="1">
    <source>
        <dbReference type="ARBA" id="ARBA00004561"/>
    </source>
</evidence>
<reference evidence="7" key="3">
    <citation type="submission" date="2015-03" db="EMBL/GenBank/DDBJ databases">
        <authorList>
            <person name="Murphy D."/>
        </authorList>
    </citation>
    <scope>NUCLEOTIDE SEQUENCE [LARGE SCALE GENOMIC DNA]</scope>
    <source>
        <strain evidence="7">IP27925</strain>
    </source>
</reference>
<dbReference type="GO" id="GO:0009289">
    <property type="term" value="C:pilus"/>
    <property type="evidence" value="ECO:0007669"/>
    <property type="project" value="UniProtKB-SubCell"/>
</dbReference>
<dbReference type="EMBL" id="CP011975">
    <property type="protein sequence ID" value="AKP32281.1"/>
    <property type="molecule type" value="Genomic_DNA"/>
</dbReference>
<dbReference type="Proteomes" id="UP000040088">
    <property type="component" value="Unassembled WGS sequence"/>
</dbReference>
<organism evidence="7 8">
    <name type="scientific">Yersinia aleksiciae</name>
    <dbReference type="NCBI Taxonomy" id="263819"/>
    <lineage>
        <taxon>Bacteria</taxon>
        <taxon>Pseudomonadati</taxon>
        <taxon>Pseudomonadota</taxon>
        <taxon>Gammaproteobacteria</taxon>
        <taxon>Enterobacterales</taxon>
        <taxon>Yersiniaceae</taxon>
        <taxon>Yersinia</taxon>
    </lineage>
</organism>
<dbReference type="PANTHER" id="PTHR33420:SF3">
    <property type="entry name" value="FIMBRIAL SUBUNIT ELFA"/>
    <property type="match status" value="1"/>
</dbReference>
<dbReference type="InterPro" id="IPR036937">
    <property type="entry name" value="Adhesion_dom_fimbrial_sf"/>
</dbReference>
<dbReference type="RefSeq" id="WP_048616089.1">
    <property type="nucleotide sequence ID" value="NZ_CABMLM010000001.1"/>
</dbReference>
<dbReference type="Gene3D" id="2.60.40.1090">
    <property type="entry name" value="Fimbrial-type adhesion domain"/>
    <property type="match status" value="1"/>
</dbReference>
<keyword evidence="4" id="KW-0281">Fimbrium</keyword>
<name>A0A0T9TF73_YERAE</name>
<evidence type="ECO:0000313" key="9">
    <source>
        <dbReference type="Proteomes" id="UP000069914"/>
    </source>
</evidence>
<accession>A0A0T9TF73</accession>
<dbReference type="GeneID" id="61901019"/>
<comment type="similarity">
    <text evidence="2">Belongs to the fimbrial protein family.</text>
</comment>
<comment type="subcellular location">
    <subcellularLocation>
        <location evidence="1">Fimbrium</location>
    </subcellularLocation>
</comment>
<keyword evidence="3 5" id="KW-0732">Signal</keyword>
<dbReference type="SUPFAM" id="SSF49401">
    <property type="entry name" value="Bacterial adhesins"/>
    <property type="match status" value="1"/>
</dbReference>
<reference evidence="6 9" key="1">
    <citation type="journal article" date="2015" name="Genome Announc.">
        <title>De Novo Genome Sequence of Yersinia aleksiciae Y159T.</title>
        <authorList>
            <person name="Sprague L.D."/>
            <person name="Neubauer H."/>
        </authorList>
    </citation>
    <scope>NUCLEOTIDE SEQUENCE [LARGE SCALE GENOMIC DNA]</scope>
    <source>
        <strain evidence="6 9">159</strain>
    </source>
</reference>
<keyword evidence="9" id="KW-1185">Reference proteome</keyword>
<evidence type="ECO:0000256" key="3">
    <source>
        <dbReference type="ARBA" id="ARBA00022729"/>
    </source>
</evidence>
<evidence type="ECO:0000256" key="4">
    <source>
        <dbReference type="ARBA" id="ARBA00023263"/>
    </source>
</evidence>
<dbReference type="KEGG" id="yak:ACZ76_01270"/>
<dbReference type="GO" id="GO:0043709">
    <property type="term" value="P:cell adhesion involved in single-species biofilm formation"/>
    <property type="evidence" value="ECO:0007669"/>
    <property type="project" value="TreeGrafter"/>
</dbReference>
<protein>
    <submittedName>
        <fullName evidence="7">Fimbrial protein</fullName>
    </submittedName>
</protein>
<sequence>MKIKSGNLLIAAIAGIFIAQSAIAADGTITINGQITDTTCGIAVNNGTKDATVTLPTVSASALSTINSVAGTTPFNIVLSGCTGTTMNNAYAYFEPGAKVETATGRLNSDGTATGVQVRLLNKNSAPILVGSASQGGVVEDITGGGATLNYYAQYYANNAAVGAGTVITQVDYTIVYD</sequence>
<dbReference type="InterPro" id="IPR008966">
    <property type="entry name" value="Adhesion_dom_sf"/>
</dbReference>
<dbReference type="InterPro" id="IPR039458">
    <property type="entry name" value="FimA-like"/>
</dbReference>
<dbReference type="Proteomes" id="UP000069914">
    <property type="component" value="Chromosome"/>
</dbReference>